<reference evidence="4" key="1">
    <citation type="journal article" date="2019" name="Viruses">
        <title>Mitovirus and Mitochondrial Coding Sequences from Basal Fungus Entomophthora muscae.</title>
        <authorList>
            <person name="Nibert M."/>
            <person name="Debat H."/>
            <person name="Manny A."/>
            <person name="Grigoriev I."/>
            <person name="De Fine Licht H."/>
        </authorList>
    </citation>
    <scope>NUCLEOTIDE SEQUENCE</scope>
    <source>
        <strain evidence="4">EnmuMV3-Berkeley</strain>
    </source>
</reference>
<reference evidence="4" key="2">
    <citation type="submission" date="2019-02" db="EMBL/GenBank/DDBJ databases">
        <authorList>
            <person name="Nibert M.L."/>
            <person name="Manny A.R."/>
            <person name="Debat H.J."/>
        </authorList>
    </citation>
    <scope>NUCLEOTIDE SEQUENCE</scope>
    <source>
        <strain evidence="4">EnmuMV3-Berkeley</strain>
    </source>
</reference>
<dbReference type="EMBL" id="BK010731">
    <property type="protein sequence ID" value="DAC76942.1"/>
    <property type="molecule type" value="Genomic_RNA"/>
</dbReference>
<dbReference type="PANTHER" id="PTHR34456:SF13">
    <property type="entry name" value="REVERSE TRANSCRIPTASE DOMAIN-CONTAINING PROTEIN"/>
    <property type="match status" value="1"/>
</dbReference>
<evidence type="ECO:0000256" key="2">
    <source>
        <dbReference type="ARBA" id="ARBA00022679"/>
    </source>
</evidence>
<dbReference type="InterPro" id="IPR008686">
    <property type="entry name" value="RNA_pol_mitovir"/>
</dbReference>
<evidence type="ECO:0000256" key="3">
    <source>
        <dbReference type="ARBA" id="ARBA00022695"/>
    </source>
</evidence>
<dbReference type="Pfam" id="PF05919">
    <property type="entry name" value="Mitovir_RNA_pol"/>
    <property type="match status" value="1"/>
</dbReference>
<dbReference type="SUPFAM" id="SSF56672">
    <property type="entry name" value="DNA/RNA polymerases"/>
    <property type="match status" value="1"/>
</dbReference>
<accession>A0A499W7U5</accession>
<sequence length="709" mass="80383">MKLNTTQRLHILMKWVLRKYFGSSQVYQDSYLHFVKIWNRYESKCGTAWTVKRFKLIRLGVTKYLAGQVLTPTECLGMTKDGLPKALGPMKDLIRSREPQNIRFVLTILYIGRAYRPKEVSGFNQATVRDLSRADANVVTQITDFIKHHVLNKSPVMAFDPNWDQFHFTEKAGPAGHALLTSITNLRSLPEELLKDIITLGGERLEEAIERVLMTNPVVLDYLDYHNAKGDRRNKIRAISLKPDREMKVRPFALLDYWSQTCLKPVHDNLFEILKRIKTDHTFDHGKAIQSVRDLIPNGSYHSLDLSSATDRFPMELQHNLMKLLIGETKADAWRRILTDHEFEVFQTGDKLQYGAGQPMGAYSSWAVFTVCHHIVIWYCAGSTAYSNYAIIGDDVVIADDDVADRYVEVIKALGVDISPAKSHVSKDTFEIAKRWSFKGTEVTPFPIDGLSVIFNKPDILYLFLLEQEKKGYIAKGGIESSSSISSLLQLFGLPLRKVRAAAKLYRMIALFPFIGNRQGDYKDPKGFYHLLGFPVSCNVSNDVYMNELKAYAGRAIFNQIGGRKGKIWKAATYGFSVEFLSNWLVVAPGFGPHESNQEASLYHLPQVGSMLSLSRNLQAEFNEVRMMEIDENWDYFLNRKVSILISDPVIVFSGDRSLEVLGTQAQIVRWAVEGIKSGYQTRIDELNAPSEESFQNDSGISDSGVIML</sequence>
<gene>
    <name evidence="4" type="primary">RdRP</name>
</gene>
<dbReference type="InterPro" id="IPR043502">
    <property type="entry name" value="DNA/RNA_pol_sf"/>
</dbReference>
<keyword evidence="2" id="KW-0808">Transferase</keyword>
<evidence type="ECO:0000256" key="1">
    <source>
        <dbReference type="ARBA" id="ARBA00022484"/>
    </source>
</evidence>
<evidence type="ECO:0000313" key="4">
    <source>
        <dbReference type="EMBL" id="DAC76942.1"/>
    </source>
</evidence>
<name>A0A499W7U5_9VIRU</name>
<keyword evidence="3" id="KW-0548">Nucleotidyltransferase</keyword>
<keyword evidence="1 4" id="KW-0696">RNA-directed RNA polymerase</keyword>
<organism evidence="4">
    <name type="scientific">Entomophthora muscae mitovirus 3</name>
    <dbReference type="NCBI Taxonomy" id="2557976"/>
    <lineage>
        <taxon>Viruses</taxon>
        <taxon>Riboviria</taxon>
        <taxon>Orthornavirae</taxon>
        <taxon>Lenarviricota</taxon>
        <taxon>Howeltoviricetes</taxon>
        <taxon>Cryppavirales</taxon>
        <taxon>Mitoviridae</taxon>
        <taxon>Unuamitovirus</taxon>
        <taxon>Unuamitovirus enmu3</taxon>
    </lineage>
</organism>
<dbReference type="GO" id="GO:0003968">
    <property type="term" value="F:RNA-directed RNA polymerase activity"/>
    <property type="evidence" value="ECO:0007669"/>
    <property type="project" value="UniProtKB-KW"/>
</dbReference>
<proteinExistence type="predicted"/>
<protein>
    <submittedName>
        <fullName evidence="4">RNA-dependent RNA polymerase</fullName>
    </submittedName>
</protein>
<dbReference type="PANTHER" id="PTHR34456">
    <property type="entry name" value="MITOVIRUS RNA-DEPENDENT RNA POLYMERASE"/>
    <property type="match status" value="1"/>
</dbReference>